<dbReference type="PANTHER" id="PTHR43214">
    <property type="entry name" value="TWO-COMPONENT RESPONSE REGULATOR"/>
    <property type="match status" value="1"/>
</dbReference>
<dbReference type="AlphaFoldDB" id="A0A4Y8SCN0"/>
<dbReference type="SUPFAM" id="SSF46894">
    <property type="entry name" value="C-terminal effector domain of the bipartite response regulators"/>
    <property type="match status" value="1"/>
</dbReference>
<dbReference type="Pfam" id="PF00072">
    <property type="entry name" value="Response_reg"/>
    <property type="match status" value="1"/>
</dbReference>
<evidence type="ECO:0000256" key="2">
    <source>
        <dbReference type="ARBA" id="ARBA00023125"/>
    </source>
</evidence>
<dbReference type="EMBL" id="SOZE01000016">
    <property type="protein sequence ID" value="TFF36347.1"/>
    <property type="molecule type" value="Genomic_DNA"/>
</dbReference>
<reference evidence="6 7" key="1">
    <citation type="journal article" date="2017" name="Int. J. Syst. Evol. Microbiol.">
        <title>Mucilaginibacterpsychrotolerans sp. nov., isolated from peatlands.</title>
        <authorList>
            <person name="Deng Y."/>
            <person name="Shen L."/>
            <person name="Xu B."/>
            <person name="Liu Y."/>
            <person name="Gu Z."/>
            <person name="Liu H."/>
            <person name="Zhou Y."/>
        </authorList>
    </citation>
    <scope>NUCLEOTIDE SEQUENCE [LARGE SCALE GENOMIC DNA]</scope>
    <source>
        <strain evidence="6 7">NH7-4</strain>
    </source>
</reference>
<dbReference type="SMART" id="SM00448">
    <property type="entry name" value="REC"/>
    <property type="match status" value="1"/>
</dbReference>
<dbReference type="PRINTS" id="PR00038">
    <property type="entry name" value="HTHLUXR"/>
</dbReference>
<dbReference type="InterPro" id="IPR001789">
    <property type="entry name" value="Sig_transdc_resp-reg_receiver"/>
</dbReference>
<dbReference type="CDD" id="cd06170">
    <property type="entry name" value="LuxR_C_like"/>
    <property type="match status" value="1"/>
</dbReference>
<dbReference type="InterPro" id="IPR011006">
    <property type="entry name" value="CheY-like_superfamily"/>
</dbReference>
<evidence type="ECO:0000313" key="7">
    <source>
        <dbReference type="Proteomes" id="UP000297540"/>
    </source>
</evidence>
<dbReference type="GO" id="GO:0003677">
    <property type="term" value="F:DNA binding"/>
    <property type="evidence" value="ECO:0007669"/>
    <property type="project" value="UniProtKB-KW"/>
</dbReference>
<evidence type="ECO:0000259" key="4">
    <source>
        <dbReference type="PROSITE" id="PS50043"/>
    </source>
</evidence>
<dbReference type="OrthoDB" id="9797341at2"/>
<accession>A0A4Y8SCN0</accession>
<keyword evidence="2" id="KW-0238">DNA-binding</keyword>
<organism evidence="6 7">
    <name type="scientific">Mucilaginibacter psychrotolerans</name>
    <dbReference type="NCBI Taxonomy" id="1524096"/>
    <lineage>
        <taxon>Bacteria</taxon>
        <taxon>Pseudomonadati</taxon>
        <taxon>Bacteroidota</taxon>
        <taxon>Sphingobacteriia</taxon>
        <taxon>Sphingobacteriales</taxon>
        <taxon>Sphingobacteriaceae</taxon>
        <taxon>Mucilaginibacter</taxon>
    </lineage>
</organism>
<dbReference type="GO" id="GO:0006355">
    <property type="term" value="P:regulation of DNA-templated transcription"/>
    <property type="evidence" value="ECO:0007669"/>
    <property type="project" value="InterPro"/>
</dbReference>
<name>A0A4Y8SCN0_9SPHI</name>
<sequence length="233" mass="26073">MEKISVAIVDDQNLFRQSLALLINSIDNLNLITDSSGGQELLDTLKVLDTRVDVAVIDMDMPGMNGIQLNKLLHELYPETRVIILSVHVNEALISKMINAGAASYLAKNCDKDELITAINTVHEKGFYFNNEALTAIRNGTNHKNHAHDLLNPIPVALTKREKQLLLLICKEYNNAEIAAELFLSVRTVEGHRNNLLIKTNCRNTAGLVLFAIKYGVFEVHFNQVIIPDFKNE</sequence>
<dbReference type="CDD" id="cd17535">
    <property type="entry name" value="REC_NarL-like"/>
    <property type="match status" value="1"/>
</dbReference>
<proteinExistence type="predicted"/>
<dbReference type="Proteomes" id="UP000297540">
    <property type="component" value="Unassembled WGS sequence"/>
</dbReference>
<evidence type="ECO:0000256" key="1">
    <source>
        <dbReference type="ARBA" id="ARBA00022553"/>
    </source>
</evidence>
<dbReference type="SMART" id="SM00421">
    <property type="entry name" value="HTH_LUXR"/>
    <property type="match status" value="1"/>
</dbReference>
<dbReference type="PANTHER" id="PTHR43214:SF43">
    <property type="entry name" value="TWO-COMPONENT RESPONSE REGULATOR"/>
    <property type="match status" value="1"/>
</dbReference>
<gene>
    <name evidence="6" type="ORF">E2R66_16050</name>
</gene>
<evidence type="ECO:0000313" key="6">
    <source>
        <dbReference type="EMBL" id="TFF36347.1"/>
    </source>
</evidence>
<dbReference type="InterPro" id="IPR016032">
    <property type="entry name" value="Sig_transdc_resp-reg_C-effctor"/>
</dbReference>
<dbReference type="InterPro" id="IPR000792">
    <property type="entry name" value="Tscrpt_reg_LuxR_C"/>
</dbReference>
<feature type="domain" description="Response regulatory" evidence="5">
    <location>
        <begin position="5"/>
        <end position="123"/>
    </location>
</feature>
<feature type="modified residue" description="4-aspartylphosphate" evidence="3">
    <location>
        <position position="58"/>
    </location>
</feature>
<dbReference type="SUPFAM" id="SSF52172">
    <property type="entry name" value="CheY-like"/>
    <property type="match status" value="1"/>
</dbReference>
<keyword evidence="7" id="KW-1185">Reference proteome</keyword>
<feature type="domain" description="HTH luxR-type" evidence="4">
    <location>
        <begin position="155"/>
        <end position="216"/>
    </location>
</feature>
<dbReference type="InterPro" id="IPR039420">
    <property type="entry name" value="WalR-like"/>
</dbReference>
<dbReference type="PROSITE" id="PS50043">
    <property type="entry name" value="HTH_LUXR_2"/>
    <property type="match status" value="1"/>
</dbReference>
<dbReference type="Gene3D" id="3.40.50.2300">
    <property type="match status" value="1"/>
</dbReference>
<evidence type="ECO:0000259" key="5">
    <source>
        <dbReference type="PROSITE" id="PS50110"/>
    </source>
</evidence>
<dbReference type="Pfam" id="PF00196">
    <property type="entry name" value="GerE"/>
    <property type="match status" value="1"/>
</dbReference>
<dbReference type="RefSeq" id="WP_133232278.1">
    <property type="nucleotide sequence ID" value="NZ_SOZE01000016.1"/>
</dbReference>
<comment type="caution">
    <text evidence="6">The sequence shown here is derived from an EMBL/GenBank/DDBJ whole genome shotgun (WGS) entry which is preliminary data.</text>
</comment>
<dbReference type="PROSITE" id="PS50110">
    <property type="entry name" value="RESPONSE_REGULATORY"/>
    <property type="match status" value="1"/>
</dbReference>
<protein>
    <submittedName>
        <fullName evidence="6">Response regulator transcription factor</fullName>
    </submittedName>
</protein>
<dbReference type="InterPro" id="IPR058245">
    <property type="entry name" value="NreC/VraR/RcsB-like_REC"/>
</dbReference>
<evidence type="ECO:0000256" key="3">
    <source>
        <dbReference type="PROSITE-ProRule" id="PRU00169"/>
    </source>
</evidence>
<keyword evidence="1 3" id="KW-0597">Phosphoprotein</keyword>
<dbReference type="GO" id="GO:0000160">
    <property type="term" value="P:phosphorelay signal transduction system"/>
    <property type="evidence" value="ECO:0007669"/>
    <property type="project" value="InterPro"/>
</dbReference>